<dbReference type="PANTHER" id="PTHR33744:SF17">
    <property type="entry name" value="CONSERVED PROTEIN"/>
    <property type="match status" value="1"/>
</dbReference>
<dbReference type="EMBL" id="WVUH01000001">
    <property type="protein sequence ID" value="MBO4204435.1"/>
    <property type="molecule type" value="Genomic_DNA"/>
</dbReference>
<dbReference type="Pfam" id="PF13556">
    <property type="entry name" value="HTH_30"/>
    <property type="match status" value="1"/>
</dbReference>
<dbReference type="InterPro" id="IPR025736">
    <property type="entry name" value="PucR_C-HTH_dom"/>
</dbReference>
<accession>A0ABS3VIT3</accession>
<feature type="domain" description="PucR C-terminal helix-turn-helix" evidence="1">
    <location>
        <begin position="147"/>
        <end position="205"/>
    </location>
</feature>
<protein>
    <recommendedName>
        <fullName evidence="1">PucR C-terminal helix-turn-helix domain-containing protein</fullName>
    </recommendedName>
</protein>
<comment type="caution">
    <text evidence="2">The sequence shown here is derived from an EMBL/GenBank/DDBJ whole genome shotgun (WGS) entry which is preliminary data.</text>
</comment>
<dbReference type="InterPro" id="IPR051448">
    <property type="entry name" value="CdaR-like_regulators"/>
</dbReference>
<proteinExistence type="predicted"/>
<gene>
    <name evidence="2" type="ORF">GSF22_00170</name>
</gene>
<dbReference type="Gene3D" id="1.10.10.2840">
    <property type="entry name" value="PucR C-terminal helix-turn-helix domain"/>
    <property type="match status" value="1"/>
</dbReference>
<sequence>MVVCGLDPEAEHVVLVSSVDAGVLAELAPGAAVAQADSGSLAIAAAGVWTGLRRRAQLVAEGLPGTRVVVAVSEPAVTANLTAAHLAARYTYTHAQARSDRITVLASTEVSSHDLLLAAVPARARQSYAARLLDPVHGYDEQHGTDLLHTLNTFLACDGSWNRTAKLLHLHVNTLRYRIGRIAALTGRDLDRFADRVDLYLALRLLPGHAVHR</sequence>
<evidence type="ECO:0000259" key="1">
    <source>
        <dbReference type="Pfam" id="PF13556"/>
    </source>
</evidence>
<dbReference type="InterPro" id="IPR042070">
    <property type="entry name" value="PucR_C-HTH_sf"/>
</dbReference>
<dbReference type="Proteomes" id="UP000823521">
    <property type="component" value="Unassembled WGS sequence"/>
</dbReference>
<keyword evidence="3" id="KW-1185">Reference proteome</keyword>
<name>A0ABS3VIT3_MICEH</name>
<dbReference type="PANTHER" id="PTHR33744">
    <property type="entry name" value="CARBOHYDRATE DIACID REGULATOR"/>
    <property type="match status" value="1"/>
</dbReference>
<evidence type="ECO:0000313" key="2">
    <source>
        <dbReference type="EMBL" id="MBO4204435.1"/>
    </source>
</evidence>
<organism evidence="2 3">
    <name type="scientific">Micromonospora echinofusca</name>
    <dbReference type="NCBI Taxonomy" id="47858"/>
    <lineage>
        <taxon>Bacteria</taxon>
        <taxon>Bacillati</taxon>
        <taxon>Actinomycetota</taxon>
        <taxon>Actinomycetes</taxon>
        <taxon>Micromonosporales</taxon>
        <taxon>Micromonosporaceae</taxon>
        <taxon>Micromonospora</taxon>
    </lineage>
</organism>
<evidence type="ECO:0000313" key="3">
    <source>
        <dbReference type="Proteomes" id="UP000823521"/>
    </source>
</evidence>
<reference evidence="2 3" key="1">
    <citation type="submission" date="2019-12" db="EMBL/GenBank/DDBJ databases">
        <title>Whole genome sequencing of endophytic Actinobacterium Micromonospora sp. MPMI6T.</title>
        <authorList>
            <person name="Evv R."/>
            <person name="Podile A.R."/>
        </authorList>
    </citation>
    <scope>NUCLEOTIDE SEQUENCE [LARGE SCALE GENOMIC DNA]</scope>
    <source>
        <strain evidence="2 3">MPMI6</strain>
    </source>
</reference>